<keyword evidence="5" id="KW-1133">Transmembrane helix</keyword>
<evidence type="ECO:0000313" key="9">
    <source>
        <dbReference type="EMBL" id="MBY82620.1"/>
    </source>
</evidence>
<keyword evidence="3" id="KW-0812">Transmembrane</keyword>
<keyword evidence="6 8" id="KW-0496">Mitochondrion</keyword>
<reference evidence="9" key="1">
    <citation type="submission" date="2018-04" db="EMBL/GenBank/DDBJ databases">
        <title>Transcriptome assembly of Sipha flava.</title>
        <authorList>
            <person name="Scully E.D."/>
            <person name="Geib S.M."/>
            <person name="Palmer N.A."/>
            <person name="Koch K."/>
            <person name="Bradshaw J."/>
            <person name="Heng-Moss T."/>
            <person name="Sarath G."/>
        </authorList>
    </citation>
    <scope>NUCLEOTIDE SEQUENCE</scope>
</reference>
<protein>
    <recommendedName>
        <fullName evidence="8">MICOS complex subunit MIC13</fullName>
    </recommendedName>
</protein>
<comment type="function">
    <text evidence="8">Component of the MICOS complex, a large protein complex of the mitochondrial inner membrane that plays crucial roles in the maintenance of crista junctions, inner membrane architecture, and formation of contact sites to the outer membrane.</text>
</comment>
<dbReference type="GeneID" id="112688203"/>
<proteinExistence type="inferred from homology"/>
<evidence type="ECO:0000256" key="8">
    <source>
        <dbReference type="RuleBase" id="RU363009"/>
    </source>
</evidence>
<evidence type="ECO:0000313" key="10">
    <source>
        <dbReference type="Proteomes" id="UP000694846"/>
    </source>
</evidence>
<comment type="subunit">
    <text evidence="8">Component of the mitochondrial contact site and cristae organizing system (MICOS) complex.</text>
</comment>
<keyword evidence="10" id="KW-1185">Reference proteome</keyword>
<dbReference type="GO" id="GO:0044284">
    <property type="term" value="C:mitochondrial crista junction"/>
    <property type="evidence" value="ECO:0007669"/>
    <property type="project" value="TreeGrafter"/>
</dbReference>
<evidence type="ECO:0000256" key="7">
    <source>
        <dbReference type="ARBA" id="ARBA00023136"/>
    </source>
</evidence>
<evidence type="ECO:0000256" key="1">
    <source>
        <dbReference type="ARBA" id="ARBA00004434"/>
    </source>
</evidence>
<name>A0A2S2QYN4_9HEMI</name>
<keyword evidence="4 8" id="KW-0999">Mitochondrion inner membrane</keyword>
<dbReference type="OrthoDB" id="6579831at2759"/>
<dbReference type="RefSeq" id="XP_025417064.1">
    <property type="nucleotide sequence ID" value="XM_025561279.1"/>
</dbReference>
<reference evidence="11" key="2">
    <citation type="submission" date="2025-04" db="UniProtKB">
        <authorList>
            <consortium name="RefSeq"/>
        </authorList>
    </citation>
    <scope>IDENTIFICATION</scope>
    <source>
        <tissue evidence="11">Whole body</tissue>
    </source>
</reference>
<organism evidence="9">
    <name type="scientific">Sipha flava</name>
    <name type="common">yellow sugarcane aphid</name>
    <dbReference type="NCBI Taxonomy" id="143950"/>
    <lineage>
        <taxon>Eukaryota</taxon>
        <taxon>Metazoa</taxon>
        <taxon>Ecdysozoa</taxon>
        <taxon>Arthropoda</taxon>
        <taxon>Hexapoda</taxon>
        <taxon>Insecta</taxon>
        <taxon>Pterygota</taxon>
        <taxon>Neoptera</taxon>
        <taxon>Paraneoptera</taxon>
        <taxon>Hemiptera</taxon>
        <taxon>Sternorrhyncha</taxon>
        <taxon>Aphidomorpha</taxon>
        <taxon>Aphidoidea</taxon>
        <taxon>Aphididae</taxon>
        <taxon>Sipha</taxon>
    </lineage>
</organism>
<dbReference type="PANTHER" id="PTHR31816:SF3">
    <property type="entry name" value="MICOS COMPLEX SUBUNIT MIC13"/>
    <property type="match status" value="1"/>
</dbReference>
<dbReference type="InterPro" id="IPR026769">
    <property type="entry name" value="Mic13"/>
</dbReference>
<comment type="similarity">
    <text evidence="2 8">Belongs to the MICOS complex subunit Mic13 family.</text>
</comment>
<dbReference type="GO" id="GO:0061617">
    <property type="term" value="C:MICOS complex"/>
    <property type="evidence" value="ECO:0007669"/>
    <property type="project" value="UniProtKB-UniRule"/>
</dbReference>
<evidence type="ECO:0000256" key="6">
    <source>
        <dbReference type="ARBA" id="ARBA00023128"/>
    </source>
</evidence>
<accession>A0A2S2QYN4</accession>
<dbReference type="AlphaFoldDB" id="A0A2S2QYN4"/>
<gene>
    <name evidence="11" type="primary">LOC112688203</name>
    <name evidence="9" type="ORF">g.10166</name>
</gene>
<dbReference type="Pfam" id="PF15884">
    <property type="entry name" value="QIL1"/>
    <property type="match status" value="1"/>
</dbReference>
<dbReference type="Proteomes" id="UP000694846">
    <property type="component" value="Unplaced"/>
</dbReference>
<dbReference type="GO" id="GO:0042407">
    <property type="term" value="P:cristae formation"/>
    <property type="evidence" value="ECO:0007669"/>
    <property type="project" value="TreeGrafter"/>
</dbReference>
<evidence type="ECO:0000256" key="4">
    <source>
        <dbReference type="ARBA" id="ARBA00022792"/>
    </source>
</evidence>
<evidence type="ECO:0000256" key="5">
    <source>
        <dbReference type="ARBA" id="ARBA00022989"/>
    </source>
</evidence>
<dbReference type="PANTHER" id="PTHR31816">
    <property type="entry name" value="MICOS COMPLEX SUBUNIT MIC13"/>
    <property type="match status" value="1"/>
</dbReference>
<comment type="subcellular location">
    <subcellularLocation>
        <location evidence="1 8">Mitochondrion inner membrane</location>
        <topology evidence="1 8">Single-pass membrane protein</topology>
    </subcellularLocation>
</comment>
<evidence type="ECO:0000256" key="2">
    <source>
        <dbReference type="ARBA" id="ARBA00006771"/>
    </source>
</evidence>
<evidence type="ECO:0000313" key="11">
    <source>
        <dbReference type="RefSeq" id="XP_025417064.1"/>
    </source>
</evidence>
<sequence length="119" mass="13052">MSKLNKFISYTLRGALFGATVFGSSELGLWKDGETSREVAKIIIAILTPYAKKAESQLPDEVKPLPSVENLKSTSTAAWNKSVYNAGEFVINAPNKCACAANKVYELVEVRLNKPKEDQ</sequence>
<keyword evidence="7" id="KW-0472">Membrane</keyword>
<evidence type="ECO:0000256" key="3">
    <source>
        <dbReference type="ARBA" id="ARBA00022692"/>
    </source>
</evidence>
<dbReference type="EMBL" id="GGMS01013417">
    <property type="protein sequence ID" value="MBY82620.1"/>
    <property type="molecule type" value="Transcribed_RNA"/>
</dbReference>